<reference evidence="3 4" key="1">
    <citation type="submission" date="2023-10" db="EMBL/GenBank/DDBJ databases">
        <title>Novel methanotroph of the genus Methylocapsa from a subarctic wetland.</title>
        <authorList>
            <person name="Belova S.E."/>
            <person name="Oshkin I.Y."/>
            <person name="Miroshnikov K."/>
            <person name="Dedysh S.N."/>
        </authorList>
    </citation>
    <scope>NUCLEOTIDE SEQUENCE [LARGE SCALE GENOMIC DNA]</scope>
    <source>
        <strain evidence="3 4">RX1</strain>
    </source>
</reference>
<keyword evidence="3" id="KW-0347">Helicase</keyword>
<keyword evidence="1" id="KW-0175">Coiled coil</keyword>
<keyword evidence="3" id="KW-0378">Hydrolase</keyword>
<accession>A0ABZ0HPN8</accession>
<dbReference type="Gene3D" id="3.40.50.300">
    <property type="entry name" value="P-loop containing nucleotide triphosphate hydrolases"/>
    <property type="match status" value="2"/>
</dbReference>
<dbReference type="SMART" id="SM00487">
    <property type="entry name" value="DEXDc"/>
    <property type="match status" value="1"/>
</dbReference>
<dbReference type="PANTHER" id="PTHR47396:SF1">
    <property type="entry name" value="ATP-DEPENDENT HELICASE IRC3-RELATED"/>
    <property type="match status" value="1"/>
</dbReference>
<protein>
    <submittedName>
        <fullName evidence="3">DEAD/DEAH box helicase family protein</fullName>
    </submittedName>
</protein>
<evidence type="ECO:0000259" key="2">
    <source>
        <dbReference type="PROSITE" id="PS51192"/>
    </source>
</evidence>
<dbReference type="PROSITE" id="PS51192">
    <property type="entry name" value="HELICASE_ATP_BIND_1"/>
    <property type="match status" value="1"/>
</dbReference>
<evidence type="ECO:0000313" key="3">
    <source>
        <dbReference type="EMBL" id="WOJ88320.1"/>
    </source>
</evidence>
<proteinExistence type="predicted"/>
<dbReference type="RefSeq" id="WP_407337756.1">
    <property type="nucleotide sequence ID" value="NZ_CP136862.1"/>
</dbReference>
<dbReference type="InterPro" id="IPR029464">
    <property type="entry name" value="HSDR_N"/>
</dbReference>
<feature type="domain" description="Helicase ATP-binding" evidence="2">
    <location>
        <begin position="371"/>
        <end position="528"/>
    </location>
</feature>
<keyword evidence="3" id="KW-0067">ATP-binding</keyword>
<dbReference type="Gene3D" id="3.90.1570.30">
    <property type="match status" value="1"/>
</dbReference>
<dbReference type="SUPFAM" id="SSF52540">
    <property type="entry name" value="P-loop containing nucleoside triphosphate hydrolases"/>
    <property type="match status" value="2"/>
</dbReference>
<keyword evidence="3" id="KW-0547">Nucleotide-binding</keyword>
<dbReference type="Pfam" id="PF13588">
    <property type="entry name" value="HSDR_N_2"/>
    <property type="match status" value="1"/>
</dbReference>
<dbReference type="PANTHER" id="PTHR47396">
    <property type="entry name" value="TYPE I RESTRICTION ENZYME ECOKI R PROTEIN"/>
    <property type="match status" value="1"/>
</dbReference>
<keyword evidence="4" id="KW-1185">Reference proteome</keyword>
<feature type="coiled-coil region" evidence="1">
    <location>
        <begin position="154"/>
        <end position="202"/>
    </location>
</feature>
<dbReference type="InterPro" id="IPR027417">
    <property type="entry name" value="P-loop_NTPase"/>
</dbReference>
<organism evidence="3 4">
    <name type="scientific">Methylocapsa polymorpha</name>
    <dbReference type="NCBI Taxonomy" id="3080828"/>
    <lineage>
        <taxon>Bacteria</taxon>
        <taxon>Pseudomonadati</taxon>
        <taxon>Pseudomonadota</taxon>
        <taxon>Alphaproteobacteria</taxon>
        <taxon>Hyphomicrobiales</taxon>
        <taxon>Beijerinckiaceae</taxon>
        <taxon>Methylocapsa</taxon>
    </lineage>
</organism>
<evidence type="ECO:0000256" key="1">
    <source>
        <dbReference type="SAM" id="Coils"/>
    </source>
</evidence>
<dbReference type="Pfam" id="PF04851">
    <property type="entry name" value="ResIII"/>
    <property type="match status" value="1"/>
</dbReference>
<evidence type="ECO:0000313" key="4">
    <source>
        <dbReference type="Proteomes" id="UP001626536"/>
    </source>
</evidence>
<dbReference type="GO" id="GO:0004386">
    <property type="term" value="F:helicase activity"/>
    <property type="evidence" value="ECO:0007669"/>
    <property type="project" value="UniProtKB-KW"/>
</dbReference>
<dbReference type="InterPro" id="IPR014001">
    <property type="entry name" value="Helicase_ATP-bd"/>
</dbReference>
<dbReference type="EMBL" id="CP136862">
    <property type="protein sequence ID" value="WOJ88320.1"/>
    <property type="molecule type" value="Genomic_DNA"/>
</dbReference>
<dbReference type="InterPro" id="IPR006935">
    <property type="entry name" value="Helicase/UvrB_N"/>
</dbReference>
<dbReference type="InterPro" id="IPR025285">
    <property type="entry name" value="DUF4145"/>
</dbReference>
<gene>
    <name evidence="3" type="ORF">RZS28_10750</name>
</gene>
<dbReference type="CDD" id="cd18032">
    <property type="entry name" value="DEXHc_RE_I_III_res"/>
    <property type="match status" value="1"/>
</dbReference>
<sequence>MSQFAFLQPEFSPVYDHARRAEGVAFSDPRAACFYARLALETAVKWMYERDKALRTPYDNALSALISEPSFRAVVGRDRVAKARLIKDEGNRAVHDTRAVPPQSAATALRELFHFSYWLVHTYAKGAKPDAALQFSVEALPRTAQVEATTLGRLQEIARRFADQAKAREEAEAACAQTEAQRAEIEAENARLRAEIAAIKLANAAVPDAHDYNEAQTRDAFIDLLLHEAGWPLDQTRDREFPVAGMPNETGEGFVDYVLWGDDGKPLALVEAKRTKRDARIGQQQAKLYADCLQTAYGERPIIFYTNGYDHWIWDDASYPPRSVQGFLKKDELMLLHQRRTTRRSLASVEIDSSIAGRFYQARAIRRIGEAFEKDHQRKALLVMATGSGKTRTVIALIDQLMRANWVKRALFLADRVALVNQAVGAFKTHMPYAAPVNLVTDKQTEGRVFVSTYPTMVGLIDEVQNSVRRFGSGHFDLIVIDEAHRSVYRKYRAIFDYFDSLLVGLTATPRDEIDRDTYSLFELERGVPTDSYDLEEAVADGYLVPPKAVSVPLRFQREGIRYDDLSDEEKEAWDALEWTEDGEIPDSVDASAVNKWLFNADTVDKVLEHVMTHGLKVEEGDRLGKTIIFAKNRDHAQFIAERFDANYPHLKGHFARVIEHKITYAQSLIDDFSNPVKAPHIAISVDMLDTGIDVPEVVNLVFSRSSARRPSFGK</sequence>
<name>A0ABZ0HPN8_9HYPH</name>
<dbReference type="Proteomes" id="UP001626536">
    <property type="component" value="Chromosome"/>
</dbReference>
<dbReference type="Pfam" id="PF13643">
    <property type="entry name" value="DUF4145"/>
    <property type="match status" value="1"/>
</dbReference>
<dbReference type="InterPro" id="IPR050742">
    <property type="entry name" value="Helicase_Restrict-Modif_Enz"/>
</dbReference>